<comment type="caution">
    <text evidence="1">The sequence shown here is derived from an EMBL/GenBank/DDBJ whole genome shotgun (WGS) entry which is preliminary data.</text>
</comment>
<evidence type="ECO:0000313" key="1">
    <source>
        <dbReference type="EMBL" id="OBB25227.1"/>
    </source>
</evidence>
<dbReference type="AlphaFoldDB" id="A0A1A0QSY8"/>
<reference evidence="2" key="1">
    <citation type="submission" date="2016-06" db="EMBL/GenBank/DDBJ databases">
        <authorList>
            <person name="Sutton G."/>
            <person name="Brinkac L."/>
            <person name="Sanka R."/>
            <person name="Adams M."/>
            <person name="Lau E."/>
            <person name="Mehaffy C."/>
            <person name="Tameris M."/>
            <person name="Hatherill M."/>
            <person name="Hanekom W."/>
            <person name="Mahomed H."/>
            <person name="Mcshane H."/>
        </authorList>
    </citation>
    <scope>NUCLEOTIDE SEQUENCE [LARGE SCALE GENOMIC DNA]</scope>
    <source>
        <strain evidence="2">852002-51209_SCH5440388</strain>
    </source>
</reference>
<sequence length="328" mass="37573">MSMSYGYRMYTFEIFKERAWKQQHPLHVEHEDKPDWRYIDYLNRISASHVEQSAHGFPPRMDGTSRDQDIDNVPVFQLLSLSQNGDAIRGSFRHGRPSGHSIALPKKSLGPDAKPIDISDYSPTREYRFAFQFPDPGNTGLLSVEAVSGACPSRYLVQWARWWSQSYAEGRDEPWYNLKAFALGDAIQVQQFIERGQVIEVVLIAGAKKASRMRRTEEFRITSTLDVQGKSKALRDLKKVVAANKTDEDLAEELAKVLGRNVEEIDLDDGYVVLDTEYGRHHVSPSRIPDVFTYPIASERPDDDEFYREVKQRARKMSTEVDGSFNFS</sequence>
<protein>
    <submittedName>
        <fullName evidence="1">Uncharacterized protein</fullName>
    </submittedName>
</protein>
<accession>A0A1A0QSY8</accession>
<organism evidence="1 2">
    <name type="scientific">Mycolicibacterium peregrinum</name>
    <name type="common">Mycobacterium peregrinum</name>
    <dbReference type="NCBI Taxonomy" id="43304"/>
    <lineage>
        <taxon>Bacteria</taxon>
        <taxon>Bacillati</taxon>
        <taxon>Actinomycetota</taxon>
        <taxon>Actinomycetes</taxon>
        <taxon>Mycobacteriales</taxon>
        <taxon>Mycobacteriaceae</taxon>
        <taxon>Mycolicibacterium</taxon>
    </lineage>
</organism>
<gene>
    <name evidence="1" type="ORF">A5792_29640</name>
</gene>
<name>A0A1A0QSY8_MYCPR</name>
<dbReference type="EMBL" id="LZSO01000038">
    <property type="protein sequence ID" value="OBB25227.1"/>
    <property type="molecule type" value="Genomic_DNA"/>
</dbReference>
<proteinExistence type="predicted"/>
<dbReference type="Proteomes" id="UP000093902">
    <property type="component" value="Unassembled WGS sequence"/>
</dbReference>
<evidence type="ECO:0000313" key="2">
    <source>
        <dbReference type="Proteomes" id="UP000093902"/>
    </source>
</evidence>